<proteinExistence type="predicted"/>
<evidence type="ECO:0000313" key="1">
    <source>
        <dbReference type="EMBL" id="CAB3965568.1"/>
    </source>
</evidence>
<dbReference type="EMBL" id="CABWIL020000011">
    <property type="protein sequence ID" value="CAB3965568.1"/>
    <property type="molecule type" value="Genomic_DNA"/>
</dbReference>
<organism evidence="1 2">
    <name type="scientific">Burkholderia aenigmatica</name>
    <dbReference type="NCBI Taxonomy" id="2015348"/>
    <lineage>
        <taxon>Bacteria</taxon>
        <taxon>Pseudomonadati</taxon>
        <taxon>Pseudomonadota</taxon>
        <taxon>Betaproteobacteria</taxon>
        <taxon>Burkholderiales</taxon>
        <taxon>Burkholderiaceae</taxon>
        <taxon>Burkholderia</taxon>
        <taxon>Burkholderia cepacia complex</taxon>
    </lineage>
</organism>
<sequence>MRFDSGGLCAARCTAVCLAKFALMRTNGRIRSEAVIEYAVTGLLAWWGGEPGQVGNEAATIVFRQCRGLGSSPSFSPRSPGVFYFCITLRFTCALPVFRTVSRVGATQRY</sequence>
<protein>
    <submittedName>
        <fullName evidence="1">Uncharacterized protein</fullName>
    </submittedName>
</protein>
<dbReference type="Proteomes" id="UP000494301">
    <property type="component" value="Unassembled WGS sequence"/>
</dbReference>
<name>A0A6J5J203_9BURK</name>
<dbReference type="AlphaFoldDB" id="A0A6J5J203"/>
<evidence type="ECO:0000313" key="2">
    <source>
        <dbReference type="Proteomes" id="UP000494301"/>
    </source>
</evidence>
<accession>A0A6J5J203</accession>
<reference evidence="1 2" key="1">
    <citation type="submission" date="2020-04" db="EMBL/GenBank/DDBJ databases">
        <authorList>
            <person name="Depoorter E."/>
        </authorList>
    </citation>
    <scope>NUCLEOTIDE SEQUENCE [LARGE SCALE GENOMIC DNA]</scope>
    <source>
        <strain evidence="1 2">BCC0217</strain>
    </source>
</reference>
<gene>
    <name evidence="1" type="ORF">BLA3211_03447</name>
</gene>